<keyword evidence="3" id="KW-0808">Transferase</keyword>
<keyword evidence="3" id="KW-0032">Aminotransferase</keyword>
<evidence type="ECO:0000313" key="3">
    <source>
        <dbReference type="EMBL" id="PWS34512.1"/>
    </source>
</evidence>
<dbReference type="EMBL" id="QGNA01000006">
    <property type="protein sequence ID" value="PWS34512.1"/>
    <property type="molecule type" value="Genomic_DNA"/>
</dbReference>
<dbReference type="GO" id="GO:0030170">
    <property type="term" value="F:pyridoxal phosphate binding"/>
    <property type="evidence" value="ECO:0007669"/>
    <property type="project" value="TreeGrafter"/>
</dbReference>
<gene>
    <name evidence="3" type="ORF">DFH01_23490</name>
</gene>
<keyword evidence="4" id="KW-1185">Reference proteome</keyword>
<proteinExistence type="inferred from homology"/>
<comment type="similarity">
    <text evidence="1 2">Belongs to the DegT/DnrJ/EryC1 family.</text>
</comment>
<keyword evidence="2" id="KW-0663">Pyridoxal phosphate</keyword>
<name>A0A317F7R8_9PROT</name>
<accession>A0A317F7R8</accession>
<sequence>MQPSRLALDLGAPPEVPEEAIAAAAALLRGGWLHRYGETLGDSSDAALLEEEFAAALGARYCVGVNSCGSAMFLALLGSGVRPGDRVLMNGFTLSPVPGAIAHAGAEPVIVEVTQDLVIDLDDLARQARASGARHLLLSHMRGHIADMDRLMTLCDELGMSVIEDCAHTMGARWAGRPTGRFGRAGCFSLQSYKHVNAGEGGLLVTDDEDLAARAILASGSYMLYGQHRARPSKEVFARWKDLTPNFSLRLSSLAAAVARPQLRLLAERARVWSDRHARLAALLGAIPGIRLPHRPQQEEHVQSSIQFAAPGLDPERFRRFLAGCRARGVFLKWFGAEAAEGYTSAPRHWRYLRDARTPPHTEAILATLCDMRIPLSLPAEACGSIAAIVAEELEAAQRP</sequence>
<dbReference type="GO" id="GO:0008483">
    <property type="term" value="F:transaminase activity"/>
    <property type="evidence" value="ECO:0007669"/>
    <property type="project" value="UniProtKB-KW"/>
</dbReference>
<comment type="caution">
    <text evidence="3">The sequence shown here is derived from an EMBL/GenBank/DDBJ whole genome shotgun (WGS) entry which is preliminary data.</text>
</comment>
<dbReference type="Gene3D" id="3.40.640.10">
    <property type="entry name" value="Type I PLP-dependent aspartate aminotransferase-like (Major domain)"/>
    <property type="match status" value="1"/>
</dbReference>
<organism evidence="3 4">
    <name type="scientific">Falsiroseomonas bella</name>
    <dbReference type="NCBI Taxonomy" id="2184016"/>
    <lineage>
        <taxon>Bacteria</taxon>
        <taxon>Pseudomonadati</taxon>
        <taxon>Pseudomonadota</taxon>
        <taxon>Alphaproteobacteria</taxon>
        <taxon>Acetobacterales</taxon>
        <taxon>Roseomonadaceae</taxon>
        <taxon>Falsiroseomonas</taxon>
    </lineage>
</organism>
<protein>
    <submittedName>
        <fullName evidence="3">Aminotransferase</fullName>
    </submittedName>
</protein>
<dbReference type="Pfam" id="PF01041">
    <property type="entry name" value="DegT_DnrJ_EryC1"/>
    <property type="match status" value="1"/>
</dbReference>
<dbReference type="RefSeq" id="WP_109872962.1">
    <property type="nucleotide sequence ID" value="NZ_QGNA01000006.1"/>
</dbReference>
<dbReference type="InterPro" id="IPR000653">
    <property type="entry name" value="DegT/StrS_aminotransferase"/>
</dbReference>
<dbReference type="Proteomes" id="UP000245765">
    <property type="component" value="Unassembled WGS sequence"/>
</dbReference>
<evidence type="ECO:0000313" key="4">
    <source>
        <dbReference type="Proteomes" id="UP000245765"/>
    </source>
</evidence>
<dbReference type="GO" id="GO:0000271">
    <property type="term" value="P:polysaccharide biosynthetic process"/>
    <property type="evidence" value="ECO:0007669"/>
    <property type="project" value="TreeGrafter"/>
</dbReference>
<reference evidence="4" key="1">
    <citation type="submission" date="2018-05" db="EMBL/GenBank/DDBJ databases">
        <authorList>
            <person name="Du Z."/>
            <person name="Wang X."/>
        </authorList>
    </citation>
    <scope>NUCLEOTIDE SEQUENCE [LARGE SCALE GENOMIC DNA]</scope>
    <source>
        <strain evidence="4">CQN31</strain>
    </source>
</reference>
<dbReference type="PANTHER" id="PTHR30244:SF34">
    <property type="entry name" value="DTDP-4-AMINO-4,6-DIDEOXYGALACTOSE TRANSAMINASE"/>
    <property type="match status" value="1"/>
</dbReference>
<dbReference type="InterPro" id="IPR015424">
    <property type="entry name" value="PyrdxlP-dep_Trfase"/>
</dbReference>
<dbReference type="OrthoDB" id="9768668at2"/>
<dbReference type="InterPro" id="IPR015421">
    <property type="entry name" value="PyrdxlP-dep_Trfase_major"/>
</dbReference>
<evidence type="ECO:0000256" key="1">
    <source>
        <dbReference type="ARBA" id="ARBA00037999"/>
    </source>
</evidence>
<dbReference type="PANTHER" id="PTHR30244">
    <property type="entry name" value="TRANSAMINASE"/>
    <property type="match status" value="1"/>
</dbReference>
<dbReference type="AlphaFoldDB" id="A0A317F7R8"/>
<dbReference type="SUPFAM" id="SSF53383">
    <property type="entry name" value="PLP-dependent transferases"/>
    <property type="match status" value="1"/>
</dbReference>
<evidence type="ECO:0000256" key="2">
    <source>
        <dbReference type="RuleBase" id="RU004508"/>
    </source>
</evidence>